<sequence length="601" mass="65123">MSSSDNEPKNSADDGSGPLYIGIDVGTGSVRAALVSQDGAIVASATKETTTFRANDDHRIFEQSTTNIWDAICTCVAAALTGKDGKRIDPARVKGIGFDATCSLAVTDMQGNPISVTKGDALGKVGDRNVILWADHRAEEEAQLINSTGSVVLDYVGGTMSLEMEIPKTLWLKKHMDPSRFSQCQFFDLPDFLTYRATDEITRSACSLTCKCSYVPDRGGDSPAGWQDSFFEQIGLGEFVKNDYVQLGPVENGLKRDKKKTHTLTAGLPVGKGLCERAAKELGLLNGTPVGSAVIDAYAGWVGTIAARQSPNEPSPNLETSSHRLAPCAGTSTCFIVQSPEGVFVPGVWGPYKDAIFPGFWMNEGGQSSTGQLIDFMITTHSAYPQLLELAEKENTSIHLVLANQLEKLRQEKGVETLTELTKDLHFYPDLHGNRSPIADPSMKGSIMGLTLDSSLHDLARKFHLTLEAIALQTRHIVDTMNRSGHAITALYMSGGQAKNEKLMQLFADVMNMPVVLPASTADAVSRGSAMLARFAAESQKGLQKTDLLWEIMVEMTPNGTLVAPAASPREKKLLEAKYKIFLEAIEIQKRWKSEIDEASA</sequence>
<dbReference type="InterPro" id="IPR018484">
    <property type="entry name" value="FGGY_N"/>
</dbReference>
<organism evidence="6 7">
    <name type="scientific">Phellinidium pouzarii</name>
    <dbReference type="NCBI Taxonomy" id="167371"/>
    <lineage>
        <taxon>Eukaryota</taxon>
        <taxon>Fungi</taxon>
        <taxon>Dikarya</taxon>
        <taxon>Basidiomycota</taxon>
        <taxon>Agaricomycotina</taxon>
        <taxon>Agaricomycetes</taxon>
        <taxon>Hymenochaetales</taxon>
        <taxon>Hymenochaetaceae</taxon>
        <taxon>Phellinidium</taxon>
    </lineage>
</organism>
<feature type="domain" description="Carbohydrate kinase FGGY N-terminal" evidence="4">
    <location>
        <begin position="19"/>
        <end position="201"/>
    </location>
</feature>
<evidence type="ECO:0000259" key="5">
    <source>
        <dbReference type="Pfam" id="PF02782"/>
    </source>
</evidence>
<dbReference type="EMBL" id="SGPK01000017">
    <property type="protein sequence ID" value="THH11285.1"/>
    <property type="molecule type" value="Genomic_DNA"/>
</dbReference>
<dbReference type="InterPro" id="IPR006003">
    <property type="entry name" value="FGGY_RbtK-like"/>
</dbReference>
<keyword evidence="7" id="KW-1185">Reference proteome</keyword>
<dbReference type="OrthoDB" id="203824at2759"/>
<dbReference type="PANTHER" id="PTHR43435">
    <property type="entry name" value="RIBULOKINASE"/>
    <property type="match status" value="1"/>
</dbReference>
<name>A0A4S4LHS1_9AGAM</name>
<dbReference type="InterPro" id="IPR043129">
    <property type="entry name" value="ATPase_NBD"/>
</dbReference>
<gene>
    <name evidence="6" type="ORF">EW145_g762</name>
</gene>
<dbReference type="Pfam" id="PF00370">
    <property type="entry name" value="FGGY_N"/>
    <property type="match status" value="1"/>
</dbReference>
<evidence type="ECO:0000313" key="6">
    <source>
        <dbReference type="EMBL" id="THH11285.1"/>
    </source>
</evidence>
<evidence type="ECO:0000256" key="3">
    <source>
        <dbReference type="ARBA" id="ARBA00022777"/>
    </source>
</evidence>
<dbReference type="Gene3D" id="3.30.420.40">
    <property type="match status" value="1"/>
</dbReference>
<dbReference type="GO" id="GO:0019150">
    <property type="term" value="F:D-ribulokinase activity"/>
    <property type="evidence" value="ECO:0007669"/>
    <property type="project" value="TreeGrafter"/>
</dbReference>
<dbReference type="PANTHER" id="PTHR43435:SF4">
    <property type="entry name" value="FGGY CARBOHYDRATE KINASE DOMAIN-CONTAINING PROTEIN"/>
    <property type="match status" value="1"/>
</dbReference>
<feature type="domain" description="Carbohydrate kinase FGGY C-terminal" evidence="5">
    <location>
        <begin position="328"/>
        <end position="537"/>
    </location>
</feature>
<protein>
    <recommendedName>
        <fullName evidence="8">Carbohydrate kinase FGGY C-terminal domain-containing protein</fullName>
    </recommendedName>
</protein>
<evidence type="ECO:0000259" key="4">
    <source>
        <dbReference type="Pfam" id="PF00370"/>
    </source>
</evidence>
<dbReference type="Pfam" id="PF02782">
    <property type="entry name" value="FGGY_C"/>
    <property type="match status" value="1"/>
</dbReference>
<dbReference type="AlphaFoldDB" id="A0A4S4LHS1"/>
<evidence type="ECO:0000313" key="7">
    <source>
        <dbReference type="Proteomes" id="UP000308199"/>
    </source>
</evidence>
<dbReference type="GO" id="GO:0005737">
    <property type="term" value="C:cytoplasm"/>
    <property type="evidence" value="ECO:0007669"/>
    <property type="project" value="TreeGrafter"/>
</dbReference>
<dbReference type="NCBIfam" id="TIGR01315">
    <property type="entry name" value="5C_CHO_kinase"/>
    <property type="match status" value="1"/>
</dbReference>
<dbReference type="Proteomes" id="UP000308199">
    <property type="component" value="Unassembled WGS sequence"/>
</dbReference>
<dbReference type="CDD" id="cd07782">
    <property type="entry name" value="ASKHA_NBD_FGGY_D-RBK"/>
    <property type="match status" value="1"/>
</dbReference>
<reference evidence="6 7" key="1">
    <citation type="submission" date="2019-02" db="EMBL/GenBank/DDBJ databases">
        <title>Genome sequencing of the rare red list fungi Phellinidium pouzarii.</title>
        <authorList>
            <person name="Buettner E."/>
            <person name="Kellner H."/>
        </authorList>
    </citation>
    <scope>NUCLEOTIDE SEQUENCE [LARGE SCALE GENOMIC DNA]</scope>
    <source>
        <strain evidence="6 7">DSM 108285</strain>
    </source>
</reference>
<keyword evidence="2" id="KW-0808">Transferase</keyword>
<comment type="similarity">
    <text evidence="1">Belongs to the FGGY kinase family.</text>
</comment>
<dbReference type="GO" id="GO:0019321">
    <property type="term" value="P:pentose metabolic process"/>
    <property type="evidence" value="ECO:0007669"/>
    <property type="project" value="TreeGrafter"/>
</dbReference>
<dbReference type="InterPro" id="IPR018485">
    <property type="entry name" value="FGGY_C"/>
</dbReference>
<accession>A0A4S4LHS1</accession>
<evidence type="ECO:0008006" key="8">
    <source>
        <dbReference type="Google" id="ProtNLM"/>
    </source>
</evidence>
<proteinExistence type="inferred from homology"/>
<comment type="caution">
    <text evidence="6">The sequence shown here is derived from an EMBL/GenBank/DDBJ whole genome shotgun (WGS) entry which is preliminary data.</text>
</comment>
<evidence type="ECO:0000256" key="2">
    <source>
        <dbReference type="ARBA" id="ARBA00022679"/>
    </source>
</evidence>
<evidence type="ECO:0000256" key="1">
    <source>
        <dbReference type="ARBA" id="ARBA00009156"/>
    </source>
</evidence>
<dbReference type="Gene3D" id="1.20.58.2240">
    <property type="match status" value="1"/>
</dbReference>
<dbReference type="SUPFAM" id="SSF53067">
    <property type="entry name" value="Actin-like ATPase domain"/>
    <property type="match status" value="2"/>
</dbReference>
<keyword evidence="3" id="KW-0418">Kinase</keyword>